<evidence type="ECO:0000313" key="3">
    <source>
        <dbReference type="RefSeq" id="XP_010905723.1"/>
    </source>
</evidence>
<sequence length="224" mass="24930">MASNPNRSSSSSAFDQLVLQSLMGRLQLRPPYLDTNSFLSHSLDDFLLREQLRTDGDDDEDTEEEEDDQLNAFFGDGARHRRLLAKEEARLEKEIIKIVHSANAKEKLKANSGQSVAIGDHNICVGAHEEPGSEYRVWEWHGHIMLFDEENGYSAEYIYGNYFEKLPDKKGGSKEEEDKEGTKVKAGANSGLRDLIGDSKDSSTGNGGGRVLHRNSLNSGSLTR</sequence>
<dbReference type="AlphaFoldDB" id="A0A6I9Q9D6"/>
<protein>
    <submittedName>
        <fullName evidence="3">Uncharacterized protein LOC105032843</fullName>
    </submittedName>
</protein>
<gene>
    <name evidence="3" type="primary">LOC105032843</name>
</gene>
<name>A0A6I9Q9D6_ELAGV</name>
<proteinExistence type="predicted"/>
<dbReference type="InParanoid" id="A0A6I9Q9D6"/>
<dbReference type="Proteomes" id="UP000504607">
    <property type="component" value="Unplaced"/>
</dbReference>
<dbReference type="KEGG" id="egu:105032843"/>
<dbReference type="RefSeq" id="XP_010905723.1">
    <property type="nucleotide sequence ID" value="XM_010907421.3"/>
</dbReference>
<keyword evidence="2" id="KW-1185">Reference proteome</keyword>
<dbReference type="PANTHER" id="PTHR35286:SF1">
    <property type="entry name" value="EXPRESSED PROTEIN"/>
    <property type="match status" value="1"/>
</dbReference>
<feature type="compositionally biased region" description="Polar residues" evidence="1">
    <location>
        <begin position="215"/>
        <end position="224"/>
    </location>
</feature>
<dbReference type="GeneID" id="105032843"/>
<feature type="region of interest" description="Disordered" evidence="1">
    <location>
        <begin position="168"/>
        <end position="224"/>
    </location>
</feature>
<accession>A0A6I9Q9D6</accession>
<organism evidence="2 3">
    <name type="scientific">Elaeis guineensis var. tenera</name>
    <name type="common">Oil palm</name>
    <dbReference type="NCBI Taxonomy" id="51953"/>
    <lineage>
        <taxon>Eukaryota</taxon>
        <taxon>Viridiplantae</taxon>
        <taxon>Streptophyta</taxon>
        <taxon>Embryophyta</taxon>
        <taxon>Tracheophyta</taxon>
        <taxon>Spermatophyta</taxon>
        <taxon>Magnoliopsida</taxon>
        <taxon>Liliopsida</taxon>
        <taxon>Arecaceae</taxon>
        <taxon>Arecoideae</taxon>
        <taxon>Cocoseae</taxon>
        <taxon>Elaeidinae</taxon>
        <taxon>Elaeis</taxon>
    </lineage>
</organism>
<reference evidence="3" key="1">
    <citation type="submission" date="2025-08" db="UniProtKB">
        <authorList>
            <consortium name="RefSeq"/>
        </authorList>
    </citation>
    <scope>IDENTIFICATION</scope>
</reference>
<dbReference type="OrthoDB" id="1904011at2759"/>
<dbReference type="FunCoup" id="A0A6I9Q9D6">
    <property type="interactions" value="2237"/>
</dbReference>
<evidence type="ECO:0000256" key="1">
    <source>
        <dbReference type="SAM" id="MobiDB-lite"/>
    </source>
</evidence>
<evidence type="ECO:0000313" key="2">
    <source>
        <dbReference type="Proteomes" id="UP000504607"/>
    </source>
</evidence>
<dbReference type="PANTHER" id="PTHR35286">
    <property type="entry name" value="EXPRESSED PROTEIN"/>
    <property type="match status" value="1"/>
</dbReference>
<feature type="compositionally biased region" description="Basic and acidic residues" evidence="1">
    <location>
        <begin position="168"/>
        <end position="183"/>
    </location>
</feature>